<protein>
    <submittedName>
        <fullName evidence="1">Uncharacterized protein</fullName>
    </submittedName>
</protein>
<proteinExistence type="predicted"/>
<gene>
    <name evidence="1" type="ordered locus">Hneap_1645</name>
</gene>
<organism evidence="1 2">
    <name type="scientific">Halothiobacillus neapolitanus (strain ATCC 23641 / DSM 15147 / CIP 104769 / NCIMB 8539 / c2)</name>
    <name type="common">Thiobacillus neapolitanus</name>
    <dbReference type="NCBI Taxonomy" id="555778"/>
    <lineage>
        <taxon>Bacteria</taxon>
        <taxon>Pseudomonadati</taxon>
        <taxon>Pseudomonadota</taxon>
        <taxon>Gammaproteobacteria</taxon>
        <taxon>Chromatiales</taxon>
        <taxon>Halothiobacillaceae</taxon>
        <taxon>Halothiobacillus</taxon>
    </lineage>
</organism>
<dbReference type="HOGENOM" id="CLU_775608_0_0_6"/>
<sequence length="357" mass="39424">MSDTNQEQLLEEVLDIMGRGEAPWQQSISDEDRLAAEIEPANATIILEQFERALNGHPEFMEVAGNRLHGDLFSSAMNAKPTVGLNTLLADGTFDQMLDVAEQEGTLNELGKAVALMEQVTTTRLIQMGFEPDAFRQVDQTMGEMVEKLSARERKTLAPELEEIEVTRKSQALEPDKKTEFDQLVTGQNLVIEKAVDDGMSYVGTVAGEDGGTVIVKVGEHRAVAMSKARMEGDVEVGENSRFGYENQYGHDERGRAIRDKNIELGGQRYAVIDMDDLVQQNRRSIMGKVLAVEPDAVYTKFGKDAEGRDQVVAHHPAKLDVIPALGSFSTINYDTNGLGKLVAREQSKGIDQQIER</sequence>
<dbReference type="KEGG" id="hna:Hneap_1645"/>
<dbReference type="AlphaFoldDB" id="D0L198"/>
<dbReference type="EMBL" id="CP001801">
    <property type="protein sequence ID" value="ACX96471.1"/>
    <property type="molecule type" value="Genomic_DNA"/>
</dbReference>
<dbReference type="Proteomes" id="UP000009102">
    <property type="component" value="Chromosome"/>
</dbReference>
<accession>D0L198</accession>
<reference evidence="1 2" key="1">
    <citation type="submission" date="2009-10" db="EMBL/GenBank/DDBJ databases">
        <title>Complete sequence of Halothiobacillus neapolitanus c2.</title>
        <authorList>
            <consortium name="US DOE Joint Genome Institute"/>
            <person name="Lucas S."/>
            <person name="Copeland A."/>
            <person name="Lapidus A."/>
            <person name="Glavina del Rio T."/>
            <person name="Tice H."/>
            <person name="Bruce D."/>
            <person name="Goodwin L."/>
            <person name="Pitluck S."/>
            <person name="Davenport K."/>
            <person name="Brettin T."/>
            <person name="Detter J.C."/>
            <person name="Han C."/>
            <person name="Tapia R."/>
            <person name="Larimer F."/>
            <person name="Land M."/>
            <person name="Hauser L."/>
            <person name="Kyrpides N."/>
            <person name="Mikhailova N."/>
            <person name="Kerfeld C."/>
            <person name="Cannon G."/>
            <person name="Heinhort S."/>
        </authorList>
    </citation>
    <scope>NUCLEOTIDE SEQUENCE [LARGE SCALE GENOMIC DNA]</scope>
    <source>
        <strain evidence="2">ATCC 23641 / c2</strain>
    </source>
</reference>
<keyword evidence="2" id="KW-1185">Reference proteome</keyword>
<dbReference type="eggNOG" id="COG4227">
    <property type="taxonomic scope" value="Bacteria"/>
</dbReference>
<evidence type="ECO:0000313" key="1">
    <source>
        <dbReference type="EMBL" id="ACX96471.1"/>
    </source>
</evidence>
<evidence type="ECO:0000313" key="2">
    <source>
        <dbReference type="Proteomes" id="UP000009102"/>
    </source>
</evidence>
<name>D0L198_HALNC</name>
<dbReference type="STRING" id="555778.Hneap_1645"/>